<proteinExistence type="predicted"/>
<protein>
    <submittedName>
        <fullName evidence="1">Uncharacterized protein</fullName>
    </submittedName>
</protein>
<organism evidence="1">
    <name type="scientific">Culex tarsalis</name>
    <name type="common">Encephalitis mosquito</name>
    <dbReference type="NCBI Taxonomy" id="7177"/>
    <lineage>
        <taxon>Eukaryota</taxon>
        <taxon>Metazoa</taxon>
        <taxon>Ecdysozoa</taxon>
        <taxon>Arthropoda</taxon>
        <taxon>Hexapoda</taxon>
        <taxon>Insecta</taxon>
        <taxon>Pterygota</taxon>
        <taxon>Neoptera</taxon>
        <taxon>Endopterygota</taxon>
        <taxon>Diptera</taxon>
        <taxon>Nematocera</taxon>
        <taxon>Culicoidea</taxon>
        <taxon>Culicidae</taxon>
        <taxon>Culicinae</taxon>
        <taxon>Culicini</taxon>
        <taxon>Culex</taxon>
        <taxon>Culex</taxon>
    </lineage>
</organism>
<name>A0A1Q3FRI5_CULTA</name>
<evidence type="ECO:0000313" key="1">
    <source>
        <dbReference type="EMBL" id="JAV30194.1"/>
    </source>
</evidence>
<accession>A0A1Q3FRI5</accession>
<sequence length="106" mass="10904">MADTAGAPTAGRMTRFALATVGAAKTGAVWAGPAAGRTAFRAAAIKGSLKVAVPVGVERATAVYVGTRASNYVTGGVIPGVLTALAVYDGWCIARWAYNWFRPTEE</sequence>
<dbReference type="AlphaFoldDB" id="A0A1Q3FRI5"/>
<dbReference type="EMBL" id="GFDL01004851">
    <property type="protein sequence ID" value="JAV30194.1"/>
    <property type="molecule type" value="Transcribed_RNA"/>
</dbReference>
<reference evidence="1" key="1">
    <citation type="submission" date="2017-01" db="EMBL/GenBank/DDBJ databases">
        <title>A deep insight into the sialotranscriptome of adult male and female Cluex tarsalis mosquitoes.</title>
        <authorList>
            <person name="Ribeiro J.M."/>
            <person name="Moreira F."/>
            <person name="Bernard K.A."/>
            <person name="Calvo E."/>
        </authorList>
    </citation>
    <scope>NUCLEOTIDE SEQUENCE</scope>
    <source>
        <strain evidence="1">Kern County</strain>
        <tissue evidence="1">Salivary glands</tissue>
    </source>
</reference>